<gene>
    <name evidence="1" type="ORF">SAMN05444164_0839</name>
</gene>
<proteinExistence type="predicted"/>
<evidence type="ECO:0000313" key="2">
    <source>
        <dbReference type="Proteomes" id="UP000198992"/>
    </source>
</evidence>
<evidence type="ECO:0000313" key="1">
    <source>
        <dbReference type="EMBL" id="SEC02983.1"/>
    </source>
</evidence>
<reference evidence="1 2" key="1">
    <citation type="submission" date="2016-10" db="EMBL/GenBank/DDBJ databases">
        <authorList>
            <person name="de Groot N.N."/>
        </authorList>
    </citation>
    <scope>NUCLEOTIDE SEQUENCE [LARGE SCALE GENOMIC DNA]</scope>
    <source>
        <strain evidence="1 2">MT12</strain>
    </source>
</reference>
<dbReference type="RefSeq" id="WP_092114428.1">
    <property type="nucleotide sequence ID" value="NZ_FNTH01000001.1"/>
</dbReference>
<dbReference type="EMBL" id="FNTH01000001">
    <property type="protein sequence ID" value="SEC02983.1"/>
    <property type="molecule type" value="Genomic_DNA"/>
</dbReference>
<accession>A0A1H4P6C8</accession>
<protein>
    <recommendedName>
        <fullName evidence="3">DUF4242 domain-containing protein</fullName>
    </recommendedName>
</protein>
<organism evidence="1 2">
    <name type="scientific">Bradyrhizobium erythrophlei</name>
    <dbReference type="NCBI Taxonomy" id="1437360"/>
    <lineage>
        <taxon>Bacteria</taxon>
        <taxon>Pseudomonadati</taxon>
        <taxon>Pseudomonadota</taxon>
        <taxon>Alphaproteobacteria</taxon>
        <taxon>Hyphomicrobiales</taxon>
        <taxon>Nitrobacteraceae</taxon>
        <taxon>Bradyrhizobium</taxon>
    </lineage>
</organism>
<evidence type="ECO:0008006" key="3">
    <source>
        <dbReference type="Google" id="ProtNLM"/>
    </source>
</evidence>
<sequence>MIKLLIERDLPAGFDVTDDAQAARHARIALDAIIATQGRMHWLCTYATDDRKLFGLVVVESEAVIDAYVRNAGISSSVRIHRVLRTLDPALAAPPVAS</sequence>
<dbReference type="AlphaFoldDB" id="A0A1H4P6C8"/>
<name>A0A1H4P6C8_9BRAD</name>
<dbReference type="OrthoDB" id="8237270at2"/>
<dbReference type="Proteomes" id="UP000198992">
    <property type="component" value="Unassembled WGS sequence"/>
</dbReference>